<dbReference type="InParanoid" id="A8PH34"/>
<feature type="compositionally biased region" description="Pro residues" evidence="1">
    <location>
        <begin position="366"/>
        <end position="378"/>
    </location>
</feature>
<protein>
    <submittedName>
        <fullName evidence="2">Uncharacterized protein</fullName>
    </submittedName>
</protein>
<dbReference type="KEGG" id="cci:CC1G_11860"/>
<name>A8PH34_COPC7</name>
<sequence>MASATRRPLRSSPLAGPALSHDDSRQLRSHLNSSSTPNLADLPKPDGGHLPPRSKSSQACNNLAPHWTPVLEDRHSHYSTSSTSTSSEVSKPGRKVFKLRKPHPSARTTAIPPPHRSDTFLPFPQQQRQQRSAPCTPTRRARSLHGPSQETSTPPLLTRCPEVLRSDESWMTFSPTAEIPRFSRLGIKASHVVMPLSAKEFHRRRQRQMSAAQPLSTLASSSISTSTSASTSRLQPPPPPSGPPTEARTSSRSFTTAIDDYEEAPPQSLLKGGASASDASISGDSGRERVPSLTRSSSDGSSDDSLDCRDVLQVSRTMSDSSGNADAGSVGGRAEVEGVRPVLQRPPRSPRRPIPRNLLSQDETMLPPPPPRSLPLPAIPTSEYSITLRQKIADRARHVLVYDDPPPPSLRLAAFGDGGGAMDDERSVWSQDEDGEEGYGTAVPTVKSVKVSQWGEVVKGLCLERSVNLKESNVEKRSKSLRRMLRTLSGKFKGSR</sequence>
<evidence type="ECO:0000256" key="1">
    <source>
        <dbReference type="SAM" id="MobiDB-lite"/>
    </source>
</evidence>
<dbReference type="EMBL" id="AACS02000006">
    <property type="protein sequence ID" value="EAU80505.1"/>
    <property type="molecule type" value="Genomic_DNA"/>
</dbReference>
<feature type="compositionally biased region" description="Low complexity" evidence="1">
    <location>
        <begin position="215"/>
        <end position="232"/>
    </location>
</feature>
<organism evidence="2 3">
    <name type="scientific">Coprinopsis cinerea (strain Okayama-7 / 130 / ATCC MYA-4618 / FGSC 9003)</name>
    <name type="common">Inky cap fungus</name>
    <name type="synonym">Hormographiella aspergillata</name>
    <dbReference type="NCBI Taxonomy" id="240176"/>
    <lineage>
        <taxon>Eukaryota</taxon>
        <taxon>Fungi</taxon>
        <taxon>Dikarya</taxon>
        <taxon>Basidiomycota</taxon>
        <taxon>Agaricomycotina</taxon>
        <taxon>Agaricomycetes</taxon>
        <taxon>Agaricomycetidae</taxon>
        <taxon>Agaricales</taxon>
        <taxon>Agaricineae</taxon>
        <taxon>Psathyrellaceae</taxon>
        <taxon>Coprinopsis</taxon>
    </lineage>
</organism>
<dbReference type="RefSeq" id="XP_001841332.1">
    <property type="nucleotide sequence ID" value="XM_001841280.2"/>
</dbReference>
<dbReference type="Proteomes" id="UP000001861">
    <property type="component" value="Unassembled WGS sequence"/>
</dbReference>
<dbReference type="GeneID" id="6018011"/>
<gene>
    <name evidence="2" type="ORF">CC1G_11860</name>
</gene>
<feature type="compositionally biased region" description="Polar residues" evidence="1">
    <location>
        <begin position="314"/>
        <end position="324"/>
    </location>
</feature>
<dbReference type="OrthoDB" id="3070411at2759"/>
<reference evidence="2 3" key="1">
    <citation type="journal article" date="2010" name="Proc. Natl. Acad. Sci. U.S.A.">
        <title>Insights into evolution of multicellular fungi from the assembled chromosomes of the mushroom Coprinopsis cinerea (Coprinus cinereus).</title>
        <authorList>
            <person name="Stajich J.E."/>
            <person name="Wilke S.K."/>
            <person name="Ahren D."/>
            <person name="Au C.H."/>
            <person name="Birren B.W."/>
            <person name="Borodovsky M."/>
            <person name="Burns C."/>
            <person name="Canback B."/>
            <person name="Casselton L.A."/>
            <person name="Cheng C.K."/>
            <person name="Deng J."/>
            <person name="Dietrich F.S."/>
            <person name="Fargo D.C."/>
            <person name="Farman M.L."/>
            <person name="Gathman A.C."/>
            <person name="Goldberg J."/>
            <person name="Guigo R."/>
            <person name="Hoegger P.J."/>
            <person name="Hooker J.B."/>
            <person name="Huggins A."/>
            <person name="James T.Y."/>
            <person name="Kamada T."/>
            <person name="Kilaru S."/>
            <person name="Kodira C."/>
            <person name="Kues U."/>
            <person name="Kupfer D."/>
            <person name="Kwan H.S."/>
            <person name="Lomsadze A."/>
            <person name="Li W."/>
            <person name="Lilly W.W."/>
            <person name="Ma L.J."/>
            <person name="Mackey A.J."/>
            <person name="Manning G."/>
            <person name="Martin F."/>
            <person name="Muraguchi H."/>
            <person name="Natvig D.O."/>
            <person name="Palmerini H."/>
            <person name="Ramesh M.A."/>
            <person name="Rehmeyer C.J."/>
            <person name="Roe B.A."/>
            <person name="Shenoy N."/>
            <person name="Stanke M."/>
            <person name="Ter-Hovhannisyan V."/>
            <person name="Tunlid A."/>
            <person name="Velagapudi R."/>
            <person name="Vision T.J."/>
            <person name="Zeng Q."/>
            <person name="Zolan M.E."/>
            <person name="Pukkila P.J."/>
        </authorList>
    </citation>
    <scope>NUCLEOTIDE SEQUENCE [LARGE SCALE GENOMIC DNA]</scope>
    <source>
        <strain evidence="3">Okayama-7 / 130 / ATCC MYA-4618 / FGSC 9003</strain>
    </source>
</reference>
<feature type="compositionally biased region" description="Basic residues" evidence="1">
    <location>
        <begin position="92"/>
        <end position="104"/>
    </location>
</feature>
<feature type="compositionally biased region" description="Polar residues" evidence="1">
    <location>
        <begin position="146"/>
        <end position="155"/>
    </location>
</feature>
<proteinExistence type="predicted"/>
<evidence type="ECO:0000313" key="3">
    <source>
        <dbReference type="Proteomes" id="UP000001861"/>
    </source>
</evidence>
<dbReference type="VEuPathDB" id="FungiDB:CC1G_11860"/>
<feature type="compositionally biased region" description="Polar residues" evidence="1">
    <location>
        <begin position="29"/>
        <end position="38"/>
    </location>
</feature>
<keyword evidence="3" id="KW-1185">Reference proteome</keyword>
<feature type="region of interest" description="Disordered" evidence="1">
    <location>
        <begin position="265"/>
        <end position="378"/>
    </location>
</feature>
<feature type="region of interest" description="Disordered" evidence="1">
    <location>
        <begin position="1"/>
        <end position="156"/>
    </location>
</feature>
<feature type="region of interest" description="Disordered" evidence="1">
    <location>
        <begin position="203"/>
        <end position="252"/>
    </location>
</feature>
<feature type="compositionally biased region" description="Low complexity" evidence="1">
    <location>
        <begin position="272"/>
        <end position="284"/>
    </location>
</feature>
<evidence type="ECO:0000313" key="2">
    <source>
        <dbReference type="EMBL" id="EAU80505.1"/>
    </source>
</evidence>
<accession>A8PH34</accession>
<comment type="caution">
    <text evidence="2">The sequence shown here is derived from an EMBL/GenBank/DDBJ whole genome shotgun (WGS) entry which is preliminary data.</text>
</comment>
<dbReference type="AlphaFoldDB" id="A8PH34"/>
<dbReference type="OMA" id="IMSRIRC"/>